<evidence type="ECO:0000256" key="1">
    <source>
        <dbReference type="ARBA" id="ARBA00022801"/>
    </source>
</evidence>
<name>A0ABM9NNQ1_9GAMM</name>
<dbReference type="InterPro" id="IPR012675">
    <property type="entry name" value="Beta-grasp_dom_sf"/>
</dbReference>
<dbReference type="CDD" id="cd05399">
    <property type="entry name" value="NT_Rel-Spo_like"/>
    <property type="match status" value="1"/>
</dbReference>
<dbReference type="PROSITE" id="PS51831">
    <property type="entry name" value="HD"/>
    <property type="match status" value="1"/>
</dbReference>
<evidence type="ECO:0000256" key="2">
    <source>
        <dbReference type="RuleBase" id="RU003847"/>
    </source>
</evidence>
<feature type="domain" description="HD" evidence="3">
    <location>
        <begin position="45"/>
        <end position="144"/>
    </location>
</feature>
<dbReference type="CDD" id="cd01668">
    <property type="entry name" value="TGS_RSH"/>
    <property type="match status" value="1"/>
</dbReference>
<dbReference type="EMBL" id="OZ034688">
    <property type="protein sequence ID" value="CAL1329107.1"/>
    <property type="molecule type" value="Genomic_DNA"/>
</dbReference>
<evidence type="ECO:0000313" key="5">
    <source>
        <dbReference type="EMBL" id="CAL1329107.1"/>
    </source>
</evidence>
<dbReference type="InterPro" id="IPR012676">
    <property type="entry name" value="TGS-like"/>
</dbReference>
<comment type="similarity">
    <text evidence="2">Belongs to the relA/spoT family.</text>
</comment>
<dbReference type="PANTHER" id="PTHR21262:SF36">
    <property type="entry name" value="BIFUNCTIONAL (P)PPGPP SYNTHASE_HYDROLASE SPOT"/>
    <property type="match status" value="1"/>
</dbReference>
<dbReference type="Pfam" id="PF04607">
    <property type="entry name" value="RelA_SpoT"/>
    <property type="match status" value="1"/>
</dbReference>
<feature type="domain" description="TGS" evidence="4">
    <location>
        <begin position="386"/>
        <end position="447"/>
    </location>
</feature>
<dbReference type="InterPro" id="IPR007685">
    <property type="entry name" value="RelA_SpoT"/>
</dbReference>
<dbReference type="SUPFAM" id="SSF109604">
    <property type="entry name" value="HD-domain/PDEase-like"/>
    <property type="match status" value="1"/>
</dbReference>
<comment type="function">
    <text evidence="2">In eubacteria ppGpp (guanosine 3'-diphosphate 5'-diphosphate) is a mediator of the stringent response that coordinates a variety of cellular activities in response to changes in nutritional abundance.</text>
</comment>
<keyword evidence="5" id="KW-0808">Transferase</keyword>
<keyword evidence="6" id="KW-1185">Reference proteome</keyword>
<dbReference type="InterPro" id="IPR004095">
    <property type="entry name" value="TGS"/>
</dbReference>
<sequence>MHLFEKLNLIIQEYLTNEHIELLKKAYLIARKAHEGQTRFSGESYITHPIAVACILAKMHLEHEILMAALLHDTIEDTQTTFDDIKQLVGKTVADLVEGVSKLDKLNFRNEKEEQVENLRKIIIAMIKDTRVILIKLADRLHNMQTINSLRYDKKIRIARETLEIYSPLANKLGINYIKNKLENFGFKTLYPKKYRIIKKIIESANNNHKILTKKIFFEINKCLTKMNFNYYINLHEKTLYSIYQKIQQKKQHFYSIMNIYVFIIIVQDIDTCYRVLGKIHSLYKPHPWKIKDYIAIPKANGYQSLHTSLIGPQGIPIKIYIRTKEMNQITKIGIAIHWKYKKQNNNYYHIQLRTWKWIRNLKQLQQNTVNSFEFIKNVKLDLFPNEIYVFTPKGHIIELPIGATPVDFAYAVHTDIGHKCIAAHVDCKFYPLSKSLISGQTIKIITSQKKKPNASWLNFVVSSKARSKIRHLLKNLNKENLIN</sequence>
<accession>A0ABM9NNQ1</accession>
<dbReference type="PANTHER" id="PTHR21262">
    <property type="entry name" value="GUANOSINE-3',5'-BIS DIPHOSPHATE 3'-PYROPHOSPHOHYDROLASE"/>
    <property type="match status" value="1"/>
</dbReference>
<evidence type="ECO:0000259" key="3">
    <source>
        <dbReference type="PROSITE" id="PS51831"/>
    </source>
</evidence>
<dbReference type="InterPro" id="IPR006674">
    <property type="entry name" value="HD_domain"/>
</dbReference>
<evidence type="ECO:0000313" key="6">
    <source>
        <dbReference type="Proteomes" id="UP001497533"/>
    </source>
</evidence>
<dbReference type="SMART" id="SM00471">
    <property type="entry name" value="HDc"/>
    <property type="match status" value="1"/>
</dbReference>
<dbReference type="GO" id="GO:0008728">
    <property type="term" value="F:GTP diphosphokinase activity"/>
    <property type="evidence" value="ECO:0007669"/>
    <property type="project" value="UniProtKB-EC"/>
</dbReference>
<dbReference type="InterPro" id="IPR004811">
    <property type="entry name" value="RelA/Spo_fam"/>
</dbReference>
<dbReference type="NCBIfam" id="TIGR00691">
    <property type="entry name" value="spoT_relA"/>
    <property type="match status" value="1"/>
</dbReference>
<dbReference type="Gene3D" id="1.10.3210.10">
    <property type="entry name" value="Hypothetical protein af1432"/>
    <property type="match status" value="1"/>
</dbReference>
<dbReference type="Gene3D" id="3.10.20.30">
    <property type="match status" value="1"/>
</dbReference>
<dbReference type="Gene3D" id="3.30.460.10">
    <property type="entry name" value="Beta Polymerase, domain 2"/>
    <property type="match status" value="1"/>
</dbReference>
<dbReference type="EC" id="3.1.7.2" evidence="5"/>
<dbReference type="GO" id="GO:0008893">
    <property type="term" value="F:guanosine-3',5'-bis(diphosphate) 3'-diphosphatase activity"/>
    <property type="evidence" value="ECO:0007669"/>
    <property type="project" value="UniProtKB-EC"/>
</dbReference>
<keyword evidence="1 5" id="KW-0378">Hydrolase</keyword>
<proteinExistence type="inferred from homology"/>
<dbReference type="SMART" id="SM00954">
    <property type="entry name" value="RelA_SpoT"/>
    <property type="match status" value="1"/>
</dbReference>
<dbReference type="InterPro" id="IPR033655">
    <property type="entry name" value="TGS_RelA/SpoT"/>
</dbReference>
<dbReference type="PROSITE" id="PS51880">
    <property type="entry name" value="TGS"/>
    <property type="match status" value="1"/>
</dbReference>
<organism evidence="5 6">
    <name type="scientific">Candidatus Providencia siddallii</name>
    <dbReference type="NCBI Taxonomy" id="1715285"/>
    <lineage>
        <taxon>Bacteria</taxon>
        <taxon>Pseudomonadati</taxon>
        <taxon>Pseudomonadota</taxon>
        <taxon>Gammaproteobacteria</taxon>
        <taxon>Enterobacterales</taxon>
        <taxon>Morganellaceae</taxon>
        <taxon>Providencia</taxon>
    </lineage>
</organism>
<dbReference type="CDD" id="cd00077">
    <property type="entry name" value="HDc"/>
    <property type="match status" value="1"/>
</dbReference>
<dbReference type="SUPFAM" id="SSF81301">
    <property type="entry name" value="Nucleotidyltransferase"/>
    <property type="match status" value="1"/>
</dbReference>
<reference evidence="5" key="1">
    <citation type="submission" date="2024-04" db="EMBL/GenBank/DDBJ databases">
        <authorList>
            <person name="Manzano-Marin A."/>
            <person name="Manzano-Marin A."/>
            <person name="Alejandro Manzano Marin A."/>
        </authorList>
    </citation>
    <scope>NUCLEOTIDE SEQUENCE [LARGE SCALE GENOMIC DNA]</scope>
    <source>
        <strain evidence="5">TABTEA</strain>
    </source>
</reference>
<dbReference type="InterPro" id="IPR003607">
    <property type="entry name" value="HD/PDEase_dom"/>
</dbReference>
<dbReference type="Proteomes" id="UP001497533">
    <property type="component" value="Chromosome"/>
</dbReference>
<gene>
    <name evidence="5" type="primary">spoT</name>
    <name evidence="5" type="ORF">PRHACTZTBTEA_176</name>
</gene>
<evidence type="ECO:0000259" key="4">
    <source>
        <dbReference type="PROSITE" id="PS51880"/>
    </source>
</evidence>
<dbReference type="EC" id="2.7.6.5" evidence="5"/>
<protein>
    <submittedName>
        <fullName evidence="5">Bifunctional (P)ppGpp synthase/hydrolase SpoT, partial</fullName>
        <ecNumber evidence="5">2.7.6.5</ecNumber>
        <ecNumber evidence="5">3.1.7.2</ecNumber>
    </submittedName>
</protein>
<dbReference type="SUPFAM" id="SSF81271">
    <property type="entry name" value="TGS-like"/>
    <property type="match status" value="1"/>
</dbReference>
<dbReference type="InterPro" id="IPR043519">
    <property type="entry name" value="NT_sf"/>
</dbReference>
<dbReference type="Pfam" id="PF13328">
    <property type="entry name" value="HD_4"/>
    <property type="match status" value="1"/>
</dbReference>
<dbReference type="Pfam" id="PF02824">
    <property type="entry name" value="TGS"/>
    <property type="match status" value="1"/>
</dbReference>